<dbReference type="NCBIfam" id="TIGR02074">
    <property type="entry name" value="PBP_1a_fam"/>
    <property type="match status" value="1"/>
</dbReference>
<dbReference type="Pfam" id="PF00905">
    <property type="entry name" value="Transpeptidase"/>
    <property type="match status" value="1"/>
</dbReference>
<dbReference type="PROSITE" id="PS50126">
    <property type="entry name" value="S1"/>
    <property type="match status" value="1"/>
</dbReference>
<keyword evidence="16 24" id="KW-0472">Membrane</keyword>
<dbReference type="Gene3D" id="1.10.3810.10">
    <property type="entry name" value="Biosynthetic peptidoglycan transglycosylase-like"/>
    <property type="match status" value="1"/>
</dbReference>
<comment type="caution">
    <text evidence="26">The sequence shown here is derived from an EMBL/GenBank/DDBJ whole genome shotgun (WGS) entry which is preliminary data.</text>
</comment>
<sequence>MRRPYRAARPPGLAFLATFHIFSSARATLPSLYAGPKKRYRPAMKIRLSLKKCALWFMGIVIVCGLLGGGAVAMLFYWASRDLPDLNRIAEYKQPQATVILARDGSTLGTLYHEKRFVIGLKDMSRYLPMAFLAAEDDAFYRHMGIDPVAIARAAINNFRKGRQGEGGSTITQQLIKQLLLTSERSYTRKMKEAILAYQLERNFTKDQILTIYLNQIYLGEHAFGVESAARTYFGKHAADITLAESAVIAGLPKAPSSYNPFRRPEEAKNRQMYVLGRLRDLKWITQAEYDQAVAEPLVYWSMPEGMGGAAQWYLEEARRLLVEFFTESNLRALGVETTKYGADYVYEAGLTVQTAMDPAHQTAAGAALRRGLEELDKRQGWRGPVEQLDPAKQKEFLAKNQFSPLDLAGGDWVKALVTTVDTKEVKVALGQGYTGIVPVSAMSWARKPNPKVAAANAPAIKDPRQVVAVGDVIWVSAEEITVTETNAKGRKEQKTIPFDPTAVKKNTPIHLRLQQDPLVQGAIASVEPQSGDVVALIGGYQFGDSHFNRATQARRQPGSSFKPVVYSTAMDFGFTPASTVLDAPFVYVNPYTNEVWRPSNYEHNYKGELPLHTALALSRNTCTVRVAQQVGIANVVQRAKALGLEPHFPQELAISLGAVAVSPLNLTQAYAAFANQGLGVRPRIITSISDPQGRVLYRQEVEHWQAVSPQNAYIMDTLLKEVVNSGTGGRARIDGRIIAGKTGTTNDERDAWFMGFSPYLVTGVYVGYDQVQSLGRLEQGGRTAAPIFRYYRSEVEDRYPKDDFVMPEGIVMADGLAFKADQPMQGASATSPTTADGTAVDTSEGGEDLMRQMF</sequence>
<keyword evidence="7" id="KW-0645">Protease</keyword>
<evidence type="ECO:0000256" key="6">
    <source>
        <dbReference type="ARBA" id="ARBA00022645"/>
    </source>
</evidence>
<evidence type="ECO:0000256" key="8">
    <source>
        <dbReference type="ARBA" id="ARBA00022676"/>
    </source>
</evidence>
<evidence type="ECO:0000256" key="19">
    <source>
        <dbReference type="ARBA" id="ARBA00023316"/>
    </source>
</evidence>
<evidence type="ECO:0000256" key="7">
    <source>
        <dbReference type="ARBA" id="ARBA00022670"/>
    </source>
</evidence>
<dbReference type="GO" id="GO:0071555">
    <property type="term" value="P:cell wall organization"/>
    <property type="evidence" value="ECO:0007669"/>
    <property type="project" value="UniProtKB-KW"/>
</dbReference>
<name>A0A644T239_9ZZZZ</name>
<feature type="compositionally biased region" description="Polar residues" evidence="23">
    <location>
        <begin position="826"/>
        <end position="837"/>
    </location>
</feature>
<evidence type="ECO:0000256" key="4">
    <source>
        <dbReference type="ARBA" id="ARBA00022475"/>
    </source>
</evidence>
<keyword evidence="18" id="KW-0511">Multifunctional enzyme</keyword>
<gene>
    <name evidence="26" type="primary">mrcA_3</name>
    <name evidence="26" type="ORF">SDC9_05547</name>
</gene>
<dbReference type="EC" id="2.4.99.28" evidence="21"/>
<proteinExistence type="predicted"/>
<dbReference type="GO" id="GO:0005886">
    <property type="term" value="C:plasma membrane"/>
    <property type="evidence" value="ECO:0007669"/>
    <property type="project" value="UniProtKB-SubCell"/>
</dbReference>
<dbReference type="EC" id="3.4.16.4" evidence="2"/>
<evidence type="ECO:0000256" key="5">
    <source>
        <dbReference type="ARBA" id="ARBA00022519"/>
    </source>
</evidence>
<evidence type="ECO:0000256" key="9">
    <source>
        <dbReference type="ARBA" id="ARBA00022679"/>
    </source>
</evidence>
<evidence type="ECO:0000256" key="18">
    <source>
        <dbReference type="ARBA" id="ARBA00023268"/>
    </source>
</evidence>
<comment type="subcellular location">
    <subcellularLocation>
        <location evidence="1">Cell inner membrane</location>
        <topology evidence="1">Single-pass type II membrane protein</topology>
    </subcellularLocation>
</comment>
<comment type="catalytic activity">
    <reaction evidence="20">
        <text>Preferential cleavage: (Ac)2-L-Lys-D-Ala-|-D-Ala. Also transpeptidation of peptidyl-alanyl moieties that are N-acyl substituents of D-alanine.</text>
        <dbReference type="EC" id="3.4.16.4"/>
    </reaction>
</comment>
<evidence type="ECO:0000256" key="14">
    <source>
        <dbReference type="ARBA" id="ARBA00022984"/>
    </source>
</evidence>
<dbReference type="GO" id="GO:0008955">
    <property type="term" value="F:peptidoglycan glycosyltransferase activity"/>
    <property type="evidence" value="ECO:0007669"/>
    <property type="project" value="UniProtKB-EC"/>
</dbReference>
<dbReference type="Gene3D" id="2.40.50.140">
    <property type="entry name" value="Nucleic acid-binding proteins"/>
    <property type="match status" value="1"/>
</dbReference>
<feature type="domain" description="S1 motif" evidence="25">
    <location>
        <begin position="411"/>
        <end position="474"/>
    </location>
</feature>
<dbReference type="GO" id="GO:0009252">
    <property type="term" value="P:peptidoglycan biosynthetic process"/>
    <property type="evidence" value="ECO:0007669"/>
    <property type="project" value="UniProtKB-KW"/>
</dbReference>
<keyword evidence="13" id="KW-0735">Signal-anchor</keyword>
<dbReference type="GO" id="GO:0006508">
    <property type="term" value="P:proteolysis"/>
    <property type="evidence" value="ECO:0007669"/>
    <property type="project" value="UniProtKB-KW"/>
</dbReference>
<dbReference type="GO" id="GO:0008658">
    <property type="term" value="F:penicillin binding"/>
    <property type="evidence" value="ECO:0007669"/>
    <property type="project" value="InterPro"/>
</dbReference>
<dbReference type="InterPro" id="IPR001460">
    <property type="entry name" value="PCN-bd_Tpept"/>
</dbReference>
<evidence type="ECO:0000256" key="3">
    <source>
        <dbReference type="ARBA" id="ARBA00018638"/>
    </source>
</evidence>
<keyword evidence="11" id="KW-0378">Hydrolase</keyword>
<dbReference type="InterPro" id="IPR036950">
    <property type="entry name" value="PBP_transglycosylase"/>
</dbReference>
<keyword evidence="19" id="KW-0961">Cell wall biogenesis/degradation</keyword>
<dbReference type="InterPro" id="IPR003029">
    <property type="entry name" value="S1_domain"/>
</dbReference>
<dbReference type="SUPFAM" id="SSF50249">
    <property type="entry name" value="Nucleic acid-binding proteins"/>
    <property type="match status" value="1"/>
</dbReference>
<reference evidence="26" key="1">
    <citation type="submission" date="2019-08" db="EMBL/GenBank/DDBJ databases">
        <authorList>
            <person name="Kucharzyk K."/>
            <person name="Murdoch R.W."/>
            <person name="Higgins S."/>
            <person name="Loffler F."/>
        </authorList>
    </citation>
    <scope>NUCLEOTIDE SEQUENCE</scope>
</reference>
<comment type="catalytic activity">
    <reaction evidence="22">
        <text>[GlcNAc-(1-&gt;4)-Mur2Ac(oyl-L-Ala-gamma-D-Glu-L-Lys-D-Ala-D-Ala)](n)-di-trans,octa-cis-undecaprenyl diphosphate + beta-D-GlcNAc-(1-&gt;4)-Mur2Ac(oyl-L-Ala-gamma-D-Glu-L-Lys-D-Ala-D-Ala)-di-trans,octa-cis-undecaprenyl diphosphate = [GlcNAc-(1-&gt;4)-Mur2Ac(oyl-L-Ala-gamma-D-Glu-L-Lys-D-Ala-D-Ala)](n+1)-di-trans,octa-cis-undecaprenyl diphosphate + di-trans,octa-cis-undecaprenyl diphosphate + H(+)</text>
        <dbReference type="Rhea" id="RHEA:23708"/>
        <dbReference type="Rhea" id="RHEA-COMP:9602"/>
        <dbReference type="Rhea" id="RHEA-COMP:9603"/>
        <dbReference type="ChEBI" id="CHEBI:15378"/>
        <dbReference type="ChEBI" id="CHEBI:58405"/>
        <dbReference type="ChEBI" id="CHEBI:60033"/>
        <dbReference type="ChEBI" id="CHEBI:78435"/>
        <dbReference type="EC" id="2.4.99.28"/>
    </reaction>
</comment>
<keyword evidence="5" id="KW-0997">Cell inner membrane</keyword>
<evidence type="ECO:0000259" key="25">
    <source>
        <dbReference type="PROSITE" id="PS50126"/>
    </source>
</evidence>
<evidence type="ECO:0000256" key="1">
    <source>
        <dbReference type="ARBA" id="ARBA00004249"/>
    </source>
</evidence>
<dbReference type="GO" id="GO:0009002">
    <property type="term" value="F:serine-type D-Ala-D-Ala carboxypeptidase activity"/>
    <property type="evidence" value="ECO:0007669"/>
    <property type="project" value="UniProtKB-EC"/>
</dbReference>
<feature type="transmembrane region" description="Helical" evidence="24">
    <location>
        <begin position="54"/>
        <end position="79"/>
    </location>
</feature>
<evidence type="ECO:0000256" key="15">
    <source>
        <dbReference type="ARBA" id="ARBA00022989"/>
    </source>
</evidence>
<keyword evidence="4" id="KW-1003">Cell membrane</keyword>
<keyword evidence="17" id="KW-0046">Antibiotic resistance</keyword>
<evidence type="ECO:0000256" key="17">
    <source>
        <dbReference type="ARBA" id="ARBA00023251"/>
    </source>
</evidence>
<evidence type="ECO:0000313" key="26">
    <source>
        <dbReference type="EMBL" id="MPL59991.1"/>
    </source>
</evidence>
<accession>A0A644T239</accession>
<dbReference type="GO" id="GO:0046677">
    <property type="term" value="P:response to antibiotic"/>
    <property type="evidence" value="ECO:0007669"/>
    <property type="project" value="UniProtKB-KW"/>
</dbReference>
<dbReference type="InterPro" id="IPR001264">
    <property type="entry name" value="Glyco_trans_51"/>
</dbReference>
<dbReference type="InterPro" id="IPR023346">
    <property type="entry name" value="Lysozyme-like_dom_sf"/>
</dbReference>
<evidence type="ECO:0000256" key="20">
    <source>
        <dbReference type="ARBA" id="ARBA00034000"/>
    </source>
</evidence>
<evidence type="ECO:0000256" key="22">
    <source>
        <dbReference type="ARBA" id="ARBA00049902"/>
    </source>
</evidence>
<evidence type="ECO:0000256" key="11">
    <source>
        <dbReference type="ARBA" id="ARBA00022801"/>
    </source>
</evidence>
<organism evidence="26">
    <name type="scientific">bioreactor metagenome</name>
    <dbReference type="NCBI Taxonomy" id="1076179"/>
    <lineage>
        <taxon>unclassified sequences</taxon>
        <taxon>metagenomes</taxon>
        <taxon>ecological metagenomes</taxon>
    </lineage>
</organism>
<dbReference type="SUPFAM" id="SSF56601">
    <property type="entry name" value="beta-lactamase/transpeptidase-like"/>
    <property type="match status" value="1"/>
</dbReference>
<dbReference type="PANTHER" id="PTHR32282">
    <property type="entry name" value="BINDING PROTEIN TRANSPEPTIDASE, PUTATIVE-RELATED"/>
    <property type="match status" value="1"/>
</dbReference>
<feature type="region of interest" description="Disordered" evidence="23">
    <location>
        <begin position="824"/>
        <end position="848"/>
    </location>
</feature>
<evidence type="ECO:0000256" key="10">
    <source>
        <dbReference type="ARBA" id="ARBA00022692"/>
    </source>
</evidence>
<evidence type="ECO:0000256" key="12">
    <source>
        <dbReference type="ARBA" id="ARBA00022960"/>
    </source>
</evidence>
<keyword evidence="6" id="KW-0121">Carboxypeptidase</keyword>
<dbReference type="Gene3D" id="3.40.710.10">
    <property type="entry name" value="DD-peptidase/beta-lactamase superfamily"/>
    <property type="match status" value="1"/>
</dbReference>
<dbReference type="InterPro" id="IPR050396">
    <property type="entry name" value="Glycosyltr_51/Transpeptidase"/>
</dbReference>
<dbReference type="Pfam" id="PF00912">
    <property type="entry name" value="Transgly"/>
    <property type="match status" value="1"/>
</dbReference>
<protein>
    <recommendedName>
        <fullName evidence="3">Penicillin-binding protein 1A</fullName>
        <ecNumber evidence="21">2.4.99.28</ecNumber>
        <ecNumber evidence="2">3.4.16.4</ecNumber>
    </recommendedName>
</protein>
<dbReference type="CDD" id="cd00164">
    <property type="entry name" value="S1_like"/>
    <property type="match status" value="1"/>
</dbReference>
<dbReference type="GO" id="GO:0030288">
    <property type="term" value="C:outer membrane-bounded periplasmic space"/>
    <property type="evidence" value="ECO:0007669"/>
    <property type="project" value="TreeGrafter"/>
</dbReference>
<dbReference type="InterPro" id="IPR031376">
    <property type="entry name" value="PCB_OB"/>
</dbReference>
<evidence type="ECO:0000256" key="23">
    <source>
        <dbReference type="SAM" id="MobiDB-lite"/>
    </source>
</evidence>
<keyword evidence="15 24" id="KW-1133">Transmembrane helix</keyword>
<dbReference type="SUPFAM" id="SSF53955">
    <property type="entry name" value="Lysozyme-like"/>
    <property type="match status" value="1"/>
</dbReference>
<evidence type="ECO:0000256" key="2">
    <source>
        <dbReference type="ARBA" id="ARBA00012448"/>
    </source>
</evidence>
<dbReference type="EMBL" id="VSSQ01000011">
    <property type="protein sequence ID" value="MPL59991.1"/>
    <property type="molecule type" value="Genomic_DNA"/>
</dbReference>
<evidence type="ECO:0000256" key="16">
    <source>
        <dbReference type="ARBA" id="ARBA00023136"/>
    </source>
</evidence>
<keyword evidence="12" id="KW-0133">Cell shape</keyword>
<dbReference type="GO" id="GO:0008360">
    <property type="term" value="P:regulation of cell shape"/>
    <property type="evidence" value="ECO:0007669"/>
    <property type="project" value="UniProtKB-KW"/>
</dbReference>
<dbReference type="InterPro" id="IPR012338">
    <property type="entry name" value="Beta-lactam/transpept-like"/>
</dbReference>
<keyword evidence="8" id="KW-0328">Glycosyltransferase</keyword>
<keyword evidence="9" id="KW-0808">Transferase</keyword>
<dbReference type="Pfam" id="PF17092">
    <property type="entry name" value="PCB_OB"/>
    <property type="match status" value="1"/>
</dbReference>
<evidence type="ECO:0000256" key="13">
    <source>
        <dbReference type="ARBA" id="ARBA00022968"/>
    </source>
</evidence>
<evidence type="ECO:0000256" key="21">
    <source>
        <dbReference type="ARBA" id="ARBA00044770"/>
    </source>
</evidence>
<dbReference type="AlphaFoldDB" id="A0A644T239"/>
<keyword evidence="10 24" id="KW-0812">Transmembrane</keyword>
<evidence type="ECO:0000256" key="24">
    <source>
        <dbReference type="SAM" id="Phobius"/>
    </source>
</evidence>
<dbReference type="PANTHER" id="PTHR32282:SF27">
    <property type="entry name" value="PENICILLIN-BINDING PROTEIN 1A"/>
    <property type="match status" value="1"/>
</dbReference>
<dbReference type="InterPro" id="IPR012340">
    <property type="entry name" value="NA-bd_OB-fold"/>
</dbReference>
<dbReference type="FunFam" id="1.10.3810.10:FF:000003">
    <property type="entry name" value="Penicillin-binding protein 1a"/>
    <property type="match status" value="1"/>
</dbReference>
<dbReference type="GO" id="GO:0003676">
    <property type="term" value="F:nucleic acid binding"/>
    <property type="evidence" value="ECO:0007669"/>
    <property type="project" value="InterPro"/>
</dbReference>
<keyword evidence="14" id="KW-0573">Peptidoglycan synthesis</keyword>